<dbReference type="HOGENOM" id="CLU_007127_6_0_1"/>
<dbReference type="Pfam" id="PF01544">
    <property type="entry name" value="CorA"/>
    <property type="match status" value="2"/>
</dbReference>
<dbReference type="InterPro" id="IPR045863">
    <property type="entry name" value="CorA_TM1_TM2"/>
</dbReference>
<dbReference type="OMA" id="VCFPMVP"/>
<keyword evidence="3 7" id="KW-0812">Transmembrane</keyword>
<dbReference type="EMBL" id="FO082051">
    <property type="protein sequence ID" value="CCE81631.1"/>
    <property type="molecule type" value="Genomic_DNA"/>
</dbReference>
<name>G8YEN2_PICSO</name>
<organism evidence="8 9">
    <name type="scientific">Pichia sorbitophila (strain ATCC MYA-4447 / BCRC 22081 / CBS 7064 / NBRC 10061 / NRRL Y-12695)</name>
    <name type="common">Hybrid yeast</name>
    <dbReference type="NCBI Taxonomy" id="559304"/>
    <lineage>
        <taxon>Eukaryota</taxon>
        <taxon>Fungi</taxon>
        <taxon>Dikarya</taxon>
        <taxon>Ascomycota</taxon>
        <taxon>Saccharomycotina</taxon>
        <taxon>Pichiomycetes</taxon>
        <taxon>Debaryomycetaceae</taxon>
        <taxon>Millerozyma</taxon>
    </lineage>
</organism>
<dbReference type="SUPFAM" id="SSF144083">
    <property type="entry name" value="Magnesium transport protein CorA, transmembrane region"/>
    <property type="match status" value="1"/>
</dbReference>
<dbReference type="PANTHER" id="PTHR21535:SF55">
    <property type="entry name" value="MAGNESIUM TRANSPORTER ALR1-RELATED"/>
    <property type="match status" value="1"/>
</dbReference>
<sequence length="813" mass="91039">MSDAESYHSTSQGRGILDKMKSTDEVLNDHRHQAQSLPIRVAGGDDDAEGAVEEAVEREDDEAAREVGASGGEGETTLRVPVGSEQAPISFRETVWSPSSHAGKSGRNRAASFTDQRRSFARSKDPGDRERRSSVTAFQQSGRGSTAAPKYRLAHSSSKENLELDLASPMIRTRTNDTAVSEARNKRERRLSRSSIDSDNSQKSRSSQETEEDVCFPMLPEITRVKGIDFNEMEEFIQQETEDKALMKSRSRLGYNAPRFSVSNGSQQDEKSVAYSNDSFTSRNAMRYTPKNILRKSTDRIKKLKSRNTIRETDVTDVQDDYISESSSTKNGYNRPEIKEMPVDDTSSDNVKFAGPTFDDMESAVPTRFSFFASDSQETVHAPDFSSLLSPGQNVRDMFGKEDNTWWLDCSCPTDTEMKMMAKAFGIHPLTAEDIRMQETREKVELFRTYYFVCFHTFEPDDESEDYLEPINVYIVVFREGVLSFHFSPVSHPANVRRRIRQLQGYVNVSADWICYALIDDITDGFAPAITSIEREADAIEDSVFVVREMDFGYMLQRIGESRKKVMTLMRLLSGKADVIKMFAKRCQDEAAQNSTSIPLQYAQGNSAGPSNMYHYGFFNEHGGSHSQGSNLNIGAMGHAPVSSQVPSQHSQEASKTTQPRADIALFLGDIQDHIVTMFQNLLAYEKILSRSHSNYLAQLQVQSVISNNRVTDVLSKVTLVGTLIVPLNLVTGLFGMNVEVPGQGNKGLNWFFGIIGIMACIVLAFILLARAWLNSTYKPAIQETAQRSIRKLGFKTKKDPPRSVVSFPNKYD</sequence>
<keyword evidence="5 7" id="KW-0472">Membrane</keyword>
<feature type="region of interest" description="Disordered" evidence="6">
    <location>
        <begin position="1"/>
        <end position="214"/>
    </location>
</feature>
<dbReference type="STRING" id="559304.G8YEN2"/>
<dbReference type="GO" id="GO:0010961">
    <property type="term" value="P:intracellular magnesium ion homeostasis"/>
    <property type="evidence" value="ECO:0007669"/>
    <property type="project" value="TreeGrafter"/>
</dbReference>
<evidence type="ECO:0000256" key="6">
    <source>
        <dbReference type="SAM" id="MobiDB-lite"/>
    </source>
</evidence>
<comment type="similarity">
    <text evidence="2">Belongs to the CorA metal ion transporter (MIT) (TC 1.A.35) family.</text>
</comment>
<dbReference type="eggNOG" id="ENOG502QPTQ">
    <property type="taxonomic scope" value="Eukaryota"/>
</dbReference>
<dbReference type="GO" id="GO:0015095">
    <property type="term" value="F:magnesium ion transmembrane transporter activity"/>
    <property type="evidence" value="ECO:0007669"/>
    <property type="project" value="InterPro"/>
</dbReference>
<evidence type="ECO:0000313" key="9">
    <source>
        <dbReference type="Proteomes" id="UP000005222"/>
    </source>
</evidence>
<feature type="transmembrane region" description="Helical" evidence="7">
    <location>
        <begin position="751"/>
        <end position="774"/>
    </location>
</feature>
<evidence type="ECO:0000256" key="2">
    <source>
        <dbReference type="ARBA" id="ARBA00009765"/>
    </source>
</evidence>
<evidence type="ECO:0000313" key="8">
    <source>
        <dbReference type="EMBL" id="CCE81631.1"/>
    </source>
</evidence>
<feature type="compositionally biased region" description="Polar residues" evidence="6">
    <location>
        <begin position="134"/>
        <end position="144"/>
    </location>
</feature>
<protein>
    <submittedName>
        <fullName evidence="8">Piso0_002293 protein</fullName>
    </submittedName>
</protein>
<comment type="subcellular location">
    <subcellularLocation>
        <location evidence="1">Membrane</location>
        <topology evidence="1">Multi-pass membrane protein</topology>
    </subcellularLocation>
</comment>
<evidence type="ECO:0000256" key="3">
    <source>
        <dbReference type="ARBA" id="ARBA00022692"/>
    </source>
</evidence>
<gene>
    <name evidence="8" type="primary">Piso0_002293</name>
    <name evidence="8" type="ORF">GNLVRS01_PISO0I07048g</name>
</gene>
<proteinExistence type="inferred from homology"/>
<dbReference type="Gene3D" id="1.20.58.340">
    <property type="entry name" value="Magnesium transport protein CorA, transmembrane region"/>
    <property type="match status" value="2"/>
</dbReference>
<feature type="region of interest" description="Disordered" evidence="6">
    <location>
        <begin position="322"/>
        <end position="350"/>
    </location>
</feature>
<dbReference type="CDD" id="cd12829">
    <property type="entry name" value="Alr1p-like"/>
    <property type="match status" value="1"/>
</dbReference>
<dbReference type="InterPro" id="IPR045861">
    <property type="entry name" value="CorA_cytoplasmic_dom"/>
</dbReference>
<evidence type="ECO:0000256" key="1">
    <source>
        <dbReference type="ARBA" id="ARBA00004141"/>
    </source>
</evidence>
<feature type="compositionally biased region" description="Basic and acidic residues" evidence="6">
    <location>
        <begin position="115"/>
        <end position="133"/>
    </location>
</feature>
<dbReference type="Gene3D" id="3.30.460.20">
    <property type="entry name" value="CorA soluble domain-like"/>
    <property type="match status" value="1"/>
</dbReference>
<evidence type="ECO:0000256" key="4">
    <source>
        <dbReference type="ARBA" id="ARBA00022989"/>
    </source>
</evidence>
<feature type="compositionally biased region" description="Acidic residues" evidence="6">
    <location>
        <begin position="44"/>
        <end position="63"/>
    </location>
</feature>
<dbReference type="GO" id="GO:0005886">
    <property type="term" value="C:plasma membrane"/>
    <property type="evidence" value="ECO:0007669"/>
    <property type="project" value="TreeGrafter"/>
</dbReference>
<reference evidence="8 9" key="1">
    <citation type="journal article" date="2012" name="G3 (Bethesda)">
        <title>Pichia sorbitophila, an interspecies yeast hybrid reveals early steps of genome resolution following polyploidization.</title>
        <authorList>
            <person name="Leh Louis V."/>
            <person name="Despons L."/>
            <person name="Friedrich A."/>
            <person name="Martin T."/>
            <person name="Durrens P."/>
            <person name="Casaregola S."/>
            <person name="Neuveglise C."/>
            <person name="Fairhead C."/>
            <person name="Marck C."/>
            <person name="Cruz J.A."/>
            <person name="Straub M.L."/>
            <person name="Kugler V."/>
            <person name="Sacerdot C."/>
            <person name="Uzunov Z."/>
            <person name="Thierry A."/>
            <person name="Weiss S."/>
            <person name="Bleykasten C."/>
            <person name="De Montigny J."/>
            <person name="Jacques N."/>
            <person name="Jung P."/>
            <person name="Lemaire M."/>
            <person name="Mallet S."/>
            <person name="Morel G."/>
            <person name="Richard G.F."/>
            <person name="Sarkar A."/>
            <person name="Savel G."/>
            <person name="Schacherer J."/>
            <person name="Seret M.L."/>
            <person name="Talla E."/>
            <person name="Samson G."/>
            <person name="Jubin C."/>
            <person name="Poulain J."/>
            <person name="Vacherie B."/>
            <person name="Barbe V."/>
            <person name="Pelletier E."/>
            <person name="Sherman D.J."/>
            <person name="Westhof E."/>
            <person name="Weissenbach J."/>
            <person name="Baret P.V."/>
            <person name="Wincker P."/>
            <person name="Gaillardin C."/>
            <person name="Dujon B."/>
            <person name="Souciet J.L."/>
        </authorList>
    </citation>
    <scope>NUCLEOTIDE SEQUENCE [LARGE SCALE GENOMIC DNA]</scope>
    <source>
        <strain evidence="9">ATCC MYA-4447 / BCRC 22081 / CBS 7064 / NBRC 10061 / NRRL Y-12695</strain>
    </source>
</reference>
<evidence type="ECO:0000256" key="5">
    <source>
        <dbReference type="ARBA" id="ARBA00023136"/>
    </source>
</evidence>
<dbReference type="SUPFAM" id="SSF143865">
    <property type="entry name" value="CorA soluble domain-like"/>
    <property type="match status" value="1"/>
</dbReference>
<dbReference type="OrthoDB" id="29879at2759"/>
<dbReference type="AlphaFoldDB" id="G8YEN2"/>
<dbReference type="InterPro" id="IPR002523">
    <property type="entry name" value="MgTranspt_CorA/ZnTranspt_ZntB"/>
</dbReference>
<dbReference type="InParanoid" id="G8YEN2"/>
<keyword evidence="9" id="KW-1185">Reference proteome</keyword>
<keyword evidence="4 7" id="KW-1133">Transmembrane helix</keyword>
<dbReference type="FunCoup" id="G8YEN2">
    <property type="interactions" value="96"/>
</dbReference>
<feature type="compositionally biased region" description="Basic and acidic residues" evidence="6">
    <location>
        <begin position="16"/>
        <end position="32"/>
    </location>
</feature>
<dbReference type="PANTHER" id="PTHR21535">
    <property type="entry name" value="MAGNESIUM AND COBALT TRANSPORT PROTEIN/MITOCHONDRIAL IMPORT INNER MEMBRANE TRANSLOCASE SUBUNIT TIM8"/>
    <property type="match status" value="1"/>
</dbReference>
<dbReference type="InterPro" id="IPR044089">
    <property type="entry name" value="Alr1-like"/>
</dbReference>
<accession>G8YEN2</accession>
<dbReference type="Proteomes" id="UP000005222">
    <property type="component" value="Chromosome I"/>
</dbReference>
<evidence type="ECO:0000256" key="7">
    <source>
        <dbReference type="SAM" id="Phobius"/>
    </source>
</evidence>
<feature type="transmembrane region" description="Helical" evidence="7">
    <location>
        <begin position="718"/>
        <end position="739"/>
    </location>
</feature>